<evidence type="ECO:0000313" key="1">
    <source>
        <dbReference type="EMBL" id="KAJ2790755.1"/>
    </source>
</evidence>
<protein>
    <submittedName>
        <fullName evidence="1">Uncharacterized protein</fullName>
    </submittedName>
</protein>
<proteinExistence type="predicted"/>
<accession>A0ACC1KJC3</accession>
<name>A0ACC1KJC3_9FUNG</name>
<dbReference type="EMBL" id="JANBUK010000268">
    <property type="protein sequence ID" value="KAJ2790755.1"/>
    <property type="molecule type" value="Genomic_DNA"/>
</dbReference>
<dbReference type="Proteomes" id="UP001140066">
    <property type="component" value="Unassembled WGS sequence"/>
</dbReference>
<reference evidence="1" key="1">
    <citation type="submission" date="2022-07" db="EMBL/GenBank/DDBJ databases">
        <title>Phylogenomic reconstructions and comparative analyses of Kickxellomycotina fungi.</title>
        <authorList>
            <person name="Reynolds N.K."/>
            <person name="Stajich J.E."/>
            <person name="Barry K."/>
            <person name="Grigoriev I.V."/>
            <person name="Crous P."/>
            <person name="Smith M.E."/>
        </authorList>
    </citation>
    <scope>NUCLEOTIDE SEQUENCE</scope>
    <source>
        <strain evidence="1">BCRC 34191</strain>
    </source>
</reference>
<keyword evidence="2" id="KW-1185">Reference proteome</keyword>
<evidence type="ECO:0000313" key="2">
    <source>
        <dbReference type="Proteomes" id="UP001140066"/>
    </source>
</evidence>
<sequence length="342" mass="38798">MDGVRAIIGPHAGLSYSGATAAYAYKSINTSGIRRVFILGPSHHVFLRRCAFSQCTEYETPLGRIQVDREAISELQRKGRGAWESMGVSVDEDEHSLEMHLPYIYKTFEHCIDDIRLVPILVGNLSFEREQAFGALLAEYLESEENLFVISSDFCHWGSRFRYTWYRESDDVRAVELGGRRKGAQGRPIWKSIERLDFDGMRAISRLDHAGFRQYLDQTENTICGRHPIGVLLGAISHLFPGHPGGADNGPQLQFVKYAQSSQVADASDSSVSYASAYLQFPKELSADERERLVNQAEWGFRKWLTENSRSGYVMYPSTRQILKSLQTLYKTLEEIDFSDIT</sequence>
<comment type="caution">
    <text evidence="1">The sequence shown here is derived from an EMBL/GenBank/DDBJ whole genome shotgun (WGS) entry which is preliminary data.</text>
</comment>
<organism evidence="1 2">
    <name type="scientific">Coemansia linderi</name>
    <dbReference type="NCBI Taxonomy" id="2663919"/>
    <lineage>
        <taxon>Eukaryota</taxon>
        <taxon>Fungi</taxon>
        <taxon>Fungi incertae sedis</taxon>
        <taxon>Zoopagomycota</taxon>
        <taxon>Kickxellomycotina</taxon>
        <taxon>Kickxellomycetes</taxon>
        <taxon>Kickxellales</taxon>
        <taxon>Kickxellaceae</taxon>
        <taxon>Coemansia</taxon>
    </lineage>
</organism>
<gene>
    <name evidence="1" type="ORF">GGI18_001595</name>
</gene>